<keyword evidence="2" id="KW-0472">Membrane</keyword>
<keyword evidence="4" id="KW-1185">Reference proteome</keyword>
<name>A0AAN8FAJ0_TRICO</name>
<organism evidence="3 4">
    <name type="scientific">Trichostrongylus colubriformis</name>
    <name type="common">Black scour worm</name>
    <dbReference type="NCBI Taxonomy" id="6319"/>
    <lineage>
        <taxon>Eukaryota</taxon>
        <taxon>Metazoa</taxon>
        <taxon>Ecdysozoa</taxon>
        <taxon>Nematoda</taxon>
        <taxon>Chromadorea</taxon>
        <taxon>Rhabditida</taxon>
        <taxon>Rhabditina</taxon>
        <taxon>Rhabditomorpha</taxon>
        <taxon>Strongyloidea</taxon>
        <taxon>Trichostrongylidae</taxon>
        <taxon>Trichostrongylus</taxon>
    </lineage>
</organism>
<dbReference type="AlphaFoldDB" id="A0AAN8FAJ0"/>
<sequence length="285" mass="32704">MQCLCACCVHNPLVTSRTGSIRLLRFRCFGYVDLGARNGREELVRRARIHVENENLPLLSFPEGAITSGHKGLLKFSSWPCDVSDHVQPLAVRVSRPFFNISPSLLGSTWWADVAWFAFLPFSVYHLTWLPVLQRRENEAVEEFSSRVEATIAQHLGLIVTNHTHLDAVEAAKRHLHSRVAPTPIRRRVVDTRMLDEIAMRIKQSHPSADLLDIRMDLERTKDQQATVDRIRSGELSSSPRIIGKAASDPSLWKKMYTERKWTMIEHNRQRYLERLNNLMSASCQ</sequence>
<comment type="caution">
    <text evidence="3">The sequence shown here is derived from an EMBL/GenBank/DDBJ whole genome shotgun (WGS) entry which is preliminary data.</text>
</comment>
<protein>
    <submittedName>
        <fullName evidence="3">CUE domain-containing protein</fullName>
    </submittedName>
</protein>
<evidence type="ECO:0000313" key="4">
    <source>
        <dbReference type="Proteomes" id="UP001331761"/>
    </source>
</evidence>
<proteinExistence type="predicted"/>
<accession>A0AAN8FAJ0</accession>
<dbReference type="GO" id="GO:0005789">
    <property type="term" value="C:endoplasmic reticulum membrane"/>
    <property type="evidence" value="ECO:0007669"/>
    <property type="project" value="TreeGrafter"/>
</dbReference>
<evidence type="ECO:0000256" key="2">
    <source>
        <dbReference type="ARBA" id="ARBA00023136"/>
    </source>
</evidence>
<evidence type="ECO:0000256" key="1">
    <source>
        <dbReference type="ARBA" id="ARBA00004370"/>
    </source>
</evidence>
<dbReference type="EMBL" id="WIXE01016590">
    <property type="protein sequence ID" value="KAK5972504.1"/>
    <property type="molecule type" value="Genomic_DNA"/>
</dbReference>
<dbReference type="GO" id="GO:0036503">
    <property type="term" value="P:ERAD pathway"/>
    <property type="evidence" value="ECO:0007669"/>
    <property type="project" value="TreeGrafter"/>
</dbReference>
<evidence type="ECO:0000313" key="3">
    <source>
        <dbReference type="EMBL" id="KAK5972504.1"/>
    </source>
</evidence>
<dbReference type="PANTHER" id="PTHR15486">
    <property type="entry name" value="ANCIENT UBIQUITOUS PROTEIN"/>
    <property type="match status" value="1"/>
</dbReference>
<reference evidence="3 4" key="1">
    <citation type="submission" date="2019-10" db="EMBL/GenBank/DDBJ databases">
        <title>Assembly and Annotation for the nematode Trichostrongylus colubriformis.</title>
        <authorList>
            <person name="Martin J."/>
        </authorList>
    </citation>
    <scope>NUCLEOTIDE SEQUENCE [LARGE SCALE GENOMIC DNA]</scope>
    <source>
        <strain evidence="3">G859</strain>
        <tissue evidence="3">Whole worm</tissue>
    </source>
</reference>
<comment type="subcellular location">
    <subcellularLocation>
        <location evidence="1">Membrane</location>
    </subcellularLocation>
</comment>
<dbReference type="Proteomes" id="UP001331761">
    <property type="component" value="Unassembled WGS sequence"/>
</dbReference>
<gene>
    <name evidence="3" type="ORF">GCK32_015098</name>
</gene>
<dbReference type="Gene3D" id="1.10.8.10">
    <property type="entry name" value="DNA helicase RuvA subunit, C-terminal domain"/>
    <property type="match status" value="1"/>
</dbReference>
<dbReference type="PANTHER" id="PTHR15486:SF96">
    <property type="entry name" value="LIPID DROPLET-REGULATING VLDL ASSEMBLY FACTOR AUP1"/>
    <property type="match status" value="1"/>
</dbReference>